<reference evidence="12" key="1">
    <citation type="submission" date="2016-10" db="EMBL/GenBank/DDBJ databases">
        <authorList>
            <person name="Varghese N."/>
            <person name="Submissions S."/>
        </authorList>
    </citation>
    <scope>NUCLEOTIDE SEQUENCE [LARGE SCALE GENOMIC DNA]</scope>
    <source>
        <strain evidence="12">DSM 16995</strain>
    </source>
</reference>
<evidence type="ECO:0000313" key="12">
    <source>
        <dbReference type="Proteomes" id="UP000199053"/>
    </source>
</evidence>
<organism evidence="11 12">
    <name type="scientific">Maridesulfovibrio ferrireducens</name>
    <dbReference type="NCBI Taxonomy" id="246191"/>
    <lineage>
        <taxon>Bacteria</taxon>
        <taxon>Pseudomonadati</taxon>
        <taxon>Thermodesulfobacteriota</taxon>
        <taxon>Desulfovibrionia</taxon>
        <taxon>Desulfovibrionales</taxon>
        <taxon>Desulfovibrionaceae</taxon>
        <taxon>Maridesulfovibrio</taxon>
    </lineage>
</organism>
<accession>A0A1G9C4L4</accession>
<evidence type="ECO:0000256" key="8">
    <source>
        <dbReference type="ARBA" id="ARBA00023136"/>
    </source>
</evidence>
<dbReference type="PANTHER" id="PTHR30433:SF2">
    <property type="entry name" value="MOTILITY PROTEIN A"/>
    <property type="match status" value="1"/>
</dbReference>
<keyword evidence="6" id="KW-0283">Flagellar rotation</keyword>
<dbReference type="GO" id="GO:0006935">
    <property type="term" value="P:chemotaxis"/>
    <property type="evidence" value="ECO:0007669"/>
    <property type="project" value="InterPro"/>
</dbReference>
<evidence type="ECO:0000256" key="5">
    <source>
        <dbReference type="ARBA" id="ARBA00022692"/>
    </source>
</evidence>
<keyword evidence="7 9" id="KW-1133">Transmembrane helix</keyword>
<feature type="transmembrane region" description="Helical" evidence="9">
    <location>
        <begin position="180"/>
        <end position="199"/>
    </location>
</feature>
<keyword evidence="4" id="KW-1003">Cell membrane</keyword>
<feature type="domain" description="MotA/TolQ/ExbB proton channel" evidence="10">
    <location>
        <begin position="100"/>
        <end position="219"/>
    </location>
</feature>
<dbReference type="PROSITE" id="PS01307">
    <property type="entry name" value="MOTA"/>
    <property type="match status" value="1"/>
</dbReference>
<dbReference type="OrthoDB" id="9806929at2"/>
<keyword evidence="3" id="KW-0813">Transport</keyword>
<evidence type="ECO:0000256" key="6">
    <source>
        <dbReference type="ARBA" id="ARBA00022779"/>
    </source>
</evidence>
<evidence type="ECO:0000256" key="7">
    <source>
        <dbReference type="ARBA" id="ARBA00022989"/>
    </source>
</evidence>
<evidence type="ECO:0000256" key="1">
    <source>
        <dbReference type="ARBA" id="ARBA00004651"/>
    </source>
</evidence>
<dbReference type="GO" id="GO:0005886">
    <property type="term" value="C:plasma membrane"/>
    <property type="evidence" value="ECO:0007669"/>
    <property type="project" value="UniProtKB-SubCell"/>
</dbReference>
<dbReference type="Pfam" id="PF01618">
    <property type="entry name" value="MotA_ExbB"/>
    <property type="match status" value="1"/>
</dbReference>
<keyword evidence="5 9" id="KW-0812">Transmembrane</keyword>
<dbReference type="InterPro" id="IPR002898">
    <property type="entry name" value="MotA_ExbB_proton_chnl"/>
</dbReference>
<evidence type="ECO:0000256" key="3">
    <source>
        <dbReference type="ARBA" id="ARBA00022448"/>
    </source>
</evidence>
<dbReference type="EMBL" id="FNGA01000001">
    <property type="protein sequence ID" value="SDK46620.1"/>
    <property type="molecule type" value="Genomic_DNA"/>
</dbReference>
<dbReference type="GO" id="GO:0071978">
    <property type="term" value="P:bacterial-type flagellum-dependent swarming motility"/>
    <property type="evidence" value="ECO:0007669"/>
    <property type="project" value="InterPro"/>
</dbReference>
<protein>
    <submittedName>
        <fullName evidence="11">Chemotaxis protein MotA</fullName>
    </submittedName>
</protein>
<keyword evidence="8 9" id="KW-0472">Membrane</keyword>
<comment type="similarity">
    <text evidence="2">Belongs to the MotA family.</text>
</comment>
<feature type="transmembrane region" description="Helical" evidence="9">
    <location>
        <begin position="147"/>
        <end position="168"/>
    </location>
</feature>
<proteinExistence type="inferred from homology"/>
<comment type="subcellular location">
    <subcellularLocation>
        <location evidence="1">Cell membrane</location>
        <topology evidence="1">Multi-pass membrane protein</topology>
    </subcellularLocation>
</comment>
<dbReference type="Proteomes" id="UP000199053">
    <property type="component" value="Unassembled WGS sequence"/>
</dbReference>
<dbReference type="PANTHER" id="PTHR30433">
    <property type="entry name" value="CHEMOTAXIS PROTEIN MOTA"/>
    <property type="match status" value="1"/>
</dbReference>
<name>A0A1G9C4L4_9BACT</name>
<sequence length="253" mass="27267">MDLGTVIGIVLSFGLVIAAILVGSPLGIFISVPSVFIVIGGTIGASLVNYPAGHIIGVVGVIKKTFFSSLESPSDIIAKFMDFANRARREGILSLEPALKSIEDDFLRKGLQLTVDGLEPQVIQEILETEIQYLENRHETGAEILKVFADFAPAMGMIGTVIGLVQMLQTMSDPSSIGPAMAVALLTTLYGAILANLVFTPMSGKLKTRSKEEVLLREMVMEGIISISKGENPKIIEEKLNSFLPPKIRRIVD</sequence>
<dbReference type="InterPro" id="IPR000540">
    <property type="entry name" value="Flag_MotA_CS"/>
</dbReference>
<dbReference type="RefSeq" id="WP_092157976.1">
    <property type="nucleotide sequence ID" value="NZ_FNGA01000001.1"/>
</dbReference>
<dbReference type="AlphaFoldDB" id="A0A1G9C4L4"/>
<keyword evidence="12" id="KW-1185">Reference proteome</keyword>
<evidence type="ECO:0000259" key="10">
    <source>
        <dbReference type="Pfam" id="PF01618"/>
    </source>
</evidence>
<evidence type="ECO:0000256" key="2">
    <source>
        <dbReference type="ARBA" id="ARBA00008038"/>
    </source>
</evidence>
<evidence type="ECO:0000313" key="11">
    <source>
        <dbReference type="EMBL" id="SDK46620.1"/>
    </source>
</evidence>
<gene>
    <name evidence="11" type="ORF">SAMN05660337_0541</name>
</gene>
<dbReference type="STRING" id="246191.SAMN05660337_0541"/>
<dbReference type="InterPro" id="IPR047055">
    <property type="entry name" value="MotA-like"/>
</dbReference>
<evidence type="ECO:0000256" key="4">
    <source>
        <dbReference type="ARBA" id="ARBA00022475"/>
    </source>
</evidence>
<evidence type="ECO:0000256" key="9">
    <source>
        <dbReference type="SAM" id="Phobius"/>
    </source>
</evidence>